<reference evidence="3" key="1">
    <citation type="submission" date="2016-10" db="EMBL/GenBank/DDBJ databases">
        <authorList>
            <person name="Varghese N."/>
            <person name="Submissions S."/>
        </authorList>
    </citation>
    <scope>NUCLEOTIDE SEQUENCE [LARGE SCALE GENOMIC DNA]</scope>
    <source>
        <strain evidence="3">CGMCC 1.9230</strain>
    </source>
</reference>
<dbReference type="RefSeq" id="WP_103999182.1">
    <property type="nucleotide sequence ID" value="NZ_FNVP01000003.1"/>
</dbReference>
<feature type="domain" description="Rhodanese" evidence="1">
    <location>
        <begin position="13"/>
        <end position="92"/>
    </location>
</feature>
<dbReference type="Proteomes" id="UP000236737">
    <property type="component" value="Unassembled WGS sequence"/>
</dbReference>
<evidence type="ECO:0000313" key="3">
    <source>
        <dbReference type="Proteomes" id="UP000236737"/>
    </source>
</evidence>
<dbReference type="AlphaFoldDB" id="A0A1H5V6D9"/>
<keyword evidence="3" id="KW-1185">Reference proteome</keyword>
<dbReference type="PANTHER" id="PTHR43031">
    <property type="entry name" value="FAD-DEPENDENT OXIDOREDUCTASE"/>
    <property type="match status" value="1"/>
</dbReference>
<evidence type="ECO:0000313" key="2">
    <source>
        <dbReference type="EMBL" id="SEF82972.1"/>
    </source>
</evidence>
<dbReference type="InterPro" id="IPR050229">
    <property type="entry name" value="GlpE_sulfurtransferase"/>
</dbReference>
<dbReference type="SMART" id="SM00450">
    <property type="entry name" value="RHOD"/>
    <property type="match status" value="1"/>
</dbReference>
<dbReference type="Pfam" id="PF00581">
    <property type="entry name" value="Rhodanese"/>
    <property type="match status" value="1"/>
</dbReference>
<sequence>MKIEKIIQEKLGTIVDVRSHDEFMGGHVADSINIPLNEIPQRVEELRNLKLPLVLCCASGNRSGQAQLFLTEHGIECYNGGSWLDVNYYQSKTS</sequence>
<proteinExistence type="predicted"/>
<name>A0A1H5V6D9_9FLAO</name>
<evidence type="ECO:0000259" key="1">
    <source>
        <dbReference type="PROSITE" id="PS50206"/>
    </source>
</evidence>
<dbReference type="SUPFAM" id="SSF52821">
    <property type="entry name" value="Rhodanese/Cell cycle control phosphatase"/>
    <property type="match status" value="1"/>
</dbReference>
<dbReference type="InterPro" id="IPR036873">
    <property type="entry name" value="Rhodanese-like_dom_sf"/>
</dbReference>
<dbReference type="Gene3D" id="3.40.250.10">
    <property type="entry name" value="Rhodanese-like domain"/>
    <property type="match status" value="1"/>
</dbReference>
<gene>
    <name evidence="2" type="ORF">SAMN04488130_10388</name>
</gene>
<organism evidence="2 3">
    <name type="scientific">Flavobacterium urumqiense</name>
    <dbReference type="NCBI Taxonomy" id="935224"/>
    <lineage>
        <taxon>Bacteria</taxon>
        <taxon>Pseudomonadati</taxon>
        <taxon>Bacteroidota</taxon>
        <taxon>Flavobacteriia</taxon>
        <taxon>Flavobacteriales</taxon>
        <taxon>Flavobacteriaceae</taxon>
        <taxon>Flavobacterium</taxon>
    </lineage>
</organism>
<dbReference type="EMBL" id="FNVP01000003">
    <property type="protein sequence ID" value="SEF82972.1"/>
    <property type="molecule type" value="Genomic_DNA"/>
</dbReference>
<dbReference type="PROSITE" id="PS50206">
    <property type="entry name" value="RHODANESE_3"/>
    <property type="match status" value="1"/>
</dbReference>
<protein>
    <submittedName>
        <fullName evidence="2">Rhodanese-like domain-containing protein</fullName>
    </submittedName>
</protein>
<dbReference type="PANTHER" id="PTHR43031:SF7">
    <property type="entry name" value="NITRIC OXIDE REDUCTASE FLRD-NAD(+) REDUCTASE"/>
    <property type="match status" value="1"/>
</dbReference>
<dbReference type="CDD" id="cd00158">
    <property type="entry name" value="RHOD"/>
    <property type="match status" value="1"/>
</dbReference>
<dbReference type="OrthoDB" id="9800872at2"/>
<dbReference type="InterPro" id="IPR001763">
    <property type="entry name" value="Rhodanese-like_dom"/>
</dbReference>
<accession>A0A1H5V6D9</accession>